<dbReference type="eggNOG" id="ENOG502R382">
    <property type="taxonomic scope" value="Eukaryota"/>
</dbReference>
<dbReference type="KEGG" id="vcn:VOLCADRAFT_90922"/>
<dbReference type="Proteomes" id="UP000001058">
    <property type="component" value="Unassembled WGS sequence"/>
</dbReference>
<feature type="region of interest" description="Disordered" evidence="1">
    <location>
        <begin position="44"/>
        <end position="196"/>
    </location>
</feature>
<dbReference type="EMBL" id="GL378340">
    <property type="protein sequence ID" value="EFJ48345.1"/>
    <property type="molecule type" value="Genomic_DNA"/>
</dbReference>
<dbReference type="OrthoDB" id="8964250at2759"/>
<accession>D8TVQ8</accession>
<reference evidence="2 3" key="1">
    <citation type="journal article" date="2010" name="Science">
        <title>Genomic analysis of organismal complexity in the multicellular green alga Volvox carteri.</title>
        <authorList>
            <person name="Prochnik S.E."/>
            <person name="Umen J."/>
            <person name="Nedelcu A.M."/>
            <person name="Hallmann A."/>
            <person name="Miller S.M."/>
            <person name="Nishii I."/>
            <person name="Ferris P."/>
            <person name="Kuo A."/>
            <person name="Mitros T."/>
            <person name="Fritz-Laylin L.K."/>
            <person name="Hellsten U."/>
            <person name="Chapman J."/>
            <person name="Simakov O."/>
            <person name="Rensing S.A."/>
            <person name="Terry A."/>
            <person name="Pangilinan J."/>
            <person name="Kapitonov V."/>
            <person name="Jurka J."/>
            <person name="Salamov A."/>
            <person name="Shapiro H."/>
            <person name="Schmutz J."/>
            <person name="Grimwood J."/>
            <person name="Lindquist E."/>
            <person name="Lucas S."/>
            <person name="Grigoriev I.V."/>
            <person name="Schmitt R."/>
            <person name="Kirk D."/>
            <person name="Rokhsar D.S."/>
        </authorList>
    </citation>
    <scope>NUCLEOTIDE SEQUENCE [LARGE SCALE GENOMIC DNA]</scope>
    <source>
        <strain evidence="3">f. Nagariensis / Eve</strain>
    </source>
</reference>
<feature type="compositionally biased region" description="Polar residues" evidence="1">
    <location>
        <begin position="74"/>
        <end position="84"/>
    </location>
</feature>
<dbReference type="RefSeq" id="XP_002950599.1">
    <property type="nucleotide sequence ID" value="XM_002950553.1"/>
</dbReference>
<evidence type="ECO:0000313" key="2">
    <source>
        <dbReference type="EMBL" id="EFJ48345.1"/>
    </source>
</evidence>
<protein>
    <submittedName>
        <fullName evidence="2">Uncharacterized protein</fullName>
    </submittedName>
</protein>
<gene>
    <name evidence="2" type="ORF">VOLCADRAFT_90922</name>
</gene>
<proteinExistence type="predicted"/>
<keyword evidence="3" id="KW-1185">Reference proteome</keyword>
<name>D8TVQ8_VOLCA</name>
<sequence length="196" mass="21593">MACRTSLSHLPTVHAQLSHPSMAAAVEPAHVHVPQARCVYIPANQTNISHPLKRRDPPPPPRHGSDPSPGSSSVLQHQAKNTQGDAKGAEPFLHGHPRDTQGTPKRQGSDTKRTWKRHQRDMEGTPNWVSLASDTKGTSKERPRGTQGAPKGHGRDNQGHPRAPKGRPRDTQGTWKRNPRDMEETPKGHQRDTQGQ</sequence>
<organism evidence="3">
    <name type="scientific">Volvox carteri f. nagariensis</name>
    <dbReference type="NCBI Taxonomy" id="3068"/>
    <lineage>
        <taxon>Eukaryota</taxon>
        <taxon>Viridiplantae</taxon>
        <taxon>Chlorophyta</taxon>
        <taxon>core chlorophytes</taxon>
        <taxon>Chlorophyceae</taxon>
        <taxon>CS clade</taxon>
        <taxon>Chlamydomonadales</taxon>
        <taxon>Volvocaceae</taxon>
        <taxon>Volvox</taxon>
    </lineage>
</organism>
<feature type="compositionally biased region" description="Basic and acidic residues" evidence="1">
    <location>
        <begin position="178"/>
        <end position="196"/>
    </location>
</feature>
<dbReference type="GeneID" id="9617718"/>
<dbReference type="AlphaFoldDB" id="D8TVQ8"/>
<dbReference type="InParanoid" id="D8TVQ8"/>
<evidence type="ECO:0000313" key="3">
    <source>
        <dbReference type="Proteomes" id="UP000001058"/>
    </source>
</evidence>
<evidence type="ECO:0000256" key="1">
    <source>
        <dbReference type="SAM" id="MobiDB-lite"/>
    </source>
</evidence>
<feature type="compositionally biased region" description="Polar residues" evidence="1">
    <location>
        <begin position="127"/>
        <end position="136"/>
    </location>
</feature>